<evidence type="ECO:0000256" key="8">
    <source>
        <dbReference type="RuleBase" id="RU362010"/>
    </source>
</evidence>
<evidence type="ECO:0000313" key="10">
    <source>
        <dbReference type="Proteomes" id="UP001178277"/>
    </source>
</evidence>
<proteinExistence type="inferred from homology"/>
<dbReference type="GO" id="GO:0015087">
    <property type="term" value="F:cobalt ion transmembrane transporter activity"/>
    <property type="evidence" value="ECO:0007669"/>
    <property type="project" value="UniProtKB-UniRule"/>
</dbReference>
<gene>
    <name evidence="8 9" type="primary">corA</name>
    <name evidence="9" type="ORF">Q8G35_22420</name>
</gene>
<dbReference type="InterPro" id="IPR045861">
    <property type="entry name" value="CorA_cytoplasmic_dom"/>
</dbReference>
<dbReference type="PANTHER" id="PTHR46494:SF1">
    <property type="entry name" value="CORA FAMILY METAL ION TRANSPORTER (EUROFUNG)"/>
    <property type="match status" value="1"/>
</dbReference>
<evidence type="ECO:0000256" key="5">
    <source>
        <dbReference type="ARBA" id="ARBA00022692"/>
    </source>
</evidence>
<comment type="caution">
    <text evidence="9">The sequence shown here is derived from an EMBL/GenBank/DDBJ whole genome shotgun (WGS) entry which is preliminary data.</text>
</comment>
<organism evidence="9 10">
    <name type="scientific">Peribacillus simplex</name>
    <dbReference type="NCBI Taxonomy" id="1478"/>
    <lineage>
        <taxon>Bacteria</taxon>
        <taxon>Bacillati</taxon>
        <taxon>Bacillota</taxon>
        <taxon>Bacilli</taxon>
        <taxon>Bacillales</taxon>
        <taxon>Bacillaceae</taxon>
        <taxon>Peribacillus</taxon>
    </lineage>
</organism>
<dbReference type="SUPFAM" id="SSF143865">
    <property type="entry name" value="CorA soluble domain-like"/>
    <property type="match status" value="1"/>
</dbReference>
<dbReference type="SUPFAM" id="SSF144083">
    <property type="entry name" value="Magnesium transport protein CorA, transmembrane region"/>
    <property type="match status" value="1"/>
</dbReference>
<dbReference type="GO" id="GO:0000287">
    <property type="term" value="F:magnesium ion binding"/>
    <property type="evidence" value="ECO:0007669"/>
    <property type="project" value="TreeGrafter"/>
</dbReference>
<evidence type="ECO:0000256" key="4">
    <source>
        <dbReference type="ARBA" id="ARBA00022475"/>
    </source>
</evidence>
<dbReference type="CDD" id="cd12831">
    <property type="entry name" value="TmCorA-like_u2"/>
    <property type="match status" value="1"/>
</dbReference>
<dbReference type="InterPro" id="IPR004488">
    <property type="entry name" value="Mg/Co-transport_prot_CorA"/>
</dbReference>
<keyword evidence="7 8" id="KW-0472">Membrane</keyword>
<evidence type="ECO:0000256" key="6">
    <source>
        <dbReference type="ARBA" id="ARBA00022989"/>
    </source>
</evidence>
<evidence type="ECO:0000256" key="1">
    <source>
        <dbReference type="ARBA" id="ARBA00004651"/>
    </source>
</evidence>
<dbReference type="Gene3D" id="3.30.460.20">
    <property type="entry name" value="CorA soluble domain-like"/>
    <property type="match status" value="1"/>
</dbReference>
<evidence type="ECO:0000256" key="3">
    <source>
        <dbReference type="ARBA" id="ARBA00022448"/>
    </source>
</evidence>
<comment type="subcellular location">
    <subcellularLocation>
        <location evidence="1">Cell membrane</location>
        <topology evidence="1">Multi-pass membrane protein</topology>
    </subcellularLocation>
    <subcellularLocation>
        <location evidence="8">Membrane</location>
        <topology evidence="8">Multi-pass membrane protein</topology>
    </subcellularLocation>
</comment>
<name>A0AA90PC76_9BACI</name>
<dbReference type="PANTHER" id="PTHR46494">
    <property type="entry name" value="CORA FAMILY METAL ION TRANSPORTER (EUROFUNG)"/>
    <property type="match status" value="1"/>
</dbReference>
<dbReference type="NCBIfam" id="TIGR00383">
    <property type="entry name" value="corA"/>
    <property type="match status" value="1"/>
</dbReference>
<keyword evidence="4 8" id="KW-1003">Cell membrane</keyword>
<dbReference type="FunFam" id="1.20.58.340:FF:000012">
    <property type="entry name" value="Magnesium transport protein CorA"/>
    <property type="match status" value="1"/>
</dbReference>
<dbReference type="InterPro" id="IPR045863">
    <property type="entry name" value="CorA_TM1_TM2"/>
</dbReference>
<evidence type="ECO:0000256" key="2">
    <source>
        <dbReference type="ARBA" id="ARBA00009765"/>
    </source>
</evidence>
<dbReference type="GO" id="GO:0015095">
    <property type="term" value="F:magnesium ion transmembrane transporter activity"/>
    <property type="evidence" value="ECO:0007669"/>
    <property type="project" value="UniProtKB-UniRule"/>
</dbReference>
<feature type="transmembrane region" description="Helical" evidence="8">
    <location>
        <begin position="255"/>
        <end position="274"/>
    </location>
</feature>
<keyword evidence="8" id="KW-0460">Magnesium</keyword>
<keyword evidence="6 8" id="KW-1133">Transmembrane helix</keyword>
<comment type="function">
    <text evidence="8">Mediates influx of magnesium ions.</text>
</comment>
<reference evidence="9" key="1">
    <citation type="submission" date="2023-07" db="EMBL/GenBank/DDBJ databases">
        <title>Murine gut Bacillus species.</title>
        <authorList>
            <person name="Gutman E."/>
            <person name="Hashuel R."/>
            <person name="Litvak Y."/>
        </authorList>
    </citation>
    <scope>NUCLEOTIDE SEQUENCE</scope>
    <source>
        <strain evidence="9">RU283</strain>
    </source>
</reference>
<dbReference type="Gene3D" id="1.20.58.340">
    <property type="entry name" value="Magnesium transport protein CorA, transmembrane region"/>
    <property type="match status" value="2"/>
</dbReference>
<dbReference type="EMBL" id="JAUUTP010000032">
    <property type="protein sequence ID" value="MDP1421057.1"/>
    <property type="molecule type" value="Genomic_DNA"/>
</dbReference>
<dbReference type="Pfam" id="PF01544">
    <property type="entry name" value="CorA"/>
    <property type="match status" value="1"/>
</dbReference>
<evidence type="ECO:0000313" key="9">
    <source>
        <dbReference type="EMBL" id="MDP1421057.1"/>
    </source>
</evidence>
<dbReference type="RefSeq" id="WP_305162128.1">
    <property type="nucleotide sequence ID" value="NZ_JAUUTP010000032.1"/>
</dbReference>
<dbReference type="GO" id="GO:0050897">
    <property type="term" value="F:cobalt ion binding"/>
    <property type="evidence" value="ECO:0007669"/>
    <property type="project" value="TreeGrafter"/>
</dbReference>
<sequence length="313" mass="36871">MIRTFAVTSDLKLIEDIPLEHLTDSNIKWYWVDFDAPTEEETSLLKTHFNFHPLAIEDCLHSLQRPKLDYYDGYDFFVLHTLNQSSLAPEEVDIFVGHNFIVTFHLLPSNEIGLVRQRVMDDKQSISKGLMYIFYLIMDKIVDGYFPSMYQIEDELNEIELKKGNRDLIGNVYEIRSQLLKLRRTIFPMRELMYRILNSERVLVPKEERVYFMDISDHLLRLSEMIESNREMTADIRDNYISINANRTNNIMKTLTVMTSIFIPLTFIASIYGMNFEYMPELTWHGGYFGVLGVMAIVGFGMLFWLGRMGWFK</sequence>
<evidence type="ECO:0000256" key="7">
    <source>
        <dbReference type="ARBA" id="ARBA00023136"/>
    </source>
</evidence>
<feature type="transmembrane region" description="Helical" evidence="8">
    <location>
        <begin position="286"/>
        <end position="306"/>
    </location>
</feature>
<dbReference type="AlphaFoldDB" id="A0AA90PC76"/>
<accession>A0AA90PC76</accession>
<dbReference type="InterPro" id="IPR002523">
    <property type="entry name" value="MgTranspt_CorA/ZnTranspt_ZntB"/>
</dbReference>
<dbReference type="Proteomes" id="UP001178277">
    <property type="component" value="Unassembled WGS sequence"/>
</dbReference>
<keyword evidence="3 8" id="KW-0813">Transport</keyword>
<comment type="similarity">
    <text evidence="2 8">Belongs to the CorA metal ion transporter (MIT) (TC 1.A.35) family.</text>
</comment>
<dbReference type="GO" id="GO:0005886">
    <property type="term" value="C:plasma membrane"/>
    <property type="evidence" value="ECO:0007669"/>
    <property type="project" value="UniProtKB-SubCell"/>
</dbReference>
<keyword evidence="8" id="KW-0406">Ion transport</keyword>
<keyword evidence="5 8" id="KW-0812">Transmembrane</keyword>
<protein>
    <recommendedName>
        <fullName evidence="8">Magnesium transport protein CorA</fullName>
    </recommendedName>
</protein>